<feature type="transmembrane region" description="Helical" evidence="1">
    <location>
        <begin position="182"/>
        <end position="201"/>
    </location>
</feature>
<feature type="transmembrane region" description="Helical" evidence="1">
    <location>
        <begin position="86"/>
        <end position="109"/>
    </location>
</feature>
<evidence type="ECO:0000256" key="1">
    <source>
        <dbReference type="SAM" id="Phobius"/>
    </source>
</evidence>
<accession>A0ABR9R515</accession>
<keyword evidence="1" id="KW-0472">Membrane</keyword>
<dbReference type="Pfam" id="PF09515">
    <property type="entry name" value="Thia_YuaJ"/>
    <property type="match status" value="1"/>
</dbReference>
<proteinExistence type="predicted"/>
<dbReference type="InterPro" id="IPR012651">
    <property type="entry name" value="Thia_Transptr_ThiT"/>
</dbReference>
<feature type="transmembrane region" description="Helical" evidence="1">
    <location>
        <begin position="116"/>
        <end position="142"/>
    </location>
</feature>
<dbReference type="Proteomes" id="UP000768567">
    <property type="component" value="Unassembled WGS sequence"/>
</dbReference>
<dbReference type="Gene3D" id="1.10.1760.20">
    <property type="match status" value="1"/>
</dbReference>
<organism evidence="2 3">
    <name type="scientific">Gemmiger gallinarum</name>
    <dbReference type="NCBI Taxonomy" id="2779354"/>
    <lineage>
        <taxon>Bacteria</taxon>
        <taxon>Bacillati</taxon>
        <taxon>Bacillota</taxon>
        <taxon>Clostridia</taxon>
        <taxon>Eubacteriales</taxon>
        <taxon>Gemmiger</taxon>
    </lineage>
</organism>
<evidence type="ECO:0000313" key="2">
    <source>
        <dbReference type="EMBL" id="MBE5038240.1"/>
    </source>
</evidence>
<sequence length="209" mass="23073">MSATHSRTRTLVEAALMIALATVLSEIQFPLAWTHGGSITLLSMLPIILMSLRNGPKWGLGTAFIFSLIQFLLGVSNLAYCQTLAAQIGCVLLDYLLAFTVLGLACLPFRALKSGVVGVGVGTAVVCLLRFLCSFFSGYIVWKDYDYAFEWLNNFGWGAWFTANLGEDALCWFYSFAYNFSYMLPETILTVVGAVVLYKAAPRLFRREG</sequence>
<name>A0ABR9R515_9FIRM</name>
<gene>
    <name evidence="2" type="ORF">INF35_10625</name>
</gene>
<keyword evidence="1" id="KW-0812">Transmembrane</keyword>
<keyword evidence="3" id="KW-1185">Reference proteome</keyword>
<protein>
    <submittedName>
        <fullName evidence="2">Energy-coupled thiamine transporter ThiT</fullName>
    </submittedName>
</protein>
<comment type="caution">
    <text evidence="2">The sequence shown here is derived from an EMBL/GenBank/DDBJ whole genome shotgun (WGS) entry which is preliminary data.</text>
</comment>
<evidence type="ECO:0000313" key="3">
    <source>
        <dbReference type="Proteomes" id="UP000768567"/>
    </source>
</evidence>
<dbReference type="RefSeq" id="WP_193502265.1">
    <property type="nucleotide sequence ID" value="NZ_JADCKC010000003.1"/>
</dbReference>
<feature type="transmembrane region" description="Helical" evidence="1">
    <location>
        <begin position="59"/>
        <end position="80"/>
    </location>
</feature>
<reference evidence="2 3" key="1">
    <citation type="submission" date="2020-10" db="EMBL/GenBank/DDBJ databases">
        <title>ChiBAC.</title>
        <authorList>
            <person name="Zenner C."/>
            <person name="Hitch T.C.A."/>
            <person name="Clavel T."/>
        </authorList>
    </citation>
    <scope>NUCLEOTIDE SEQUENCE [LARGE SCALE GENOMIC DNA]</scope>
    <source>
        <strain evidence="2 3">DSM 109015</strain>
    </source>
</reference>
<dbReference type="EMBL" id="JADCKC010000003">
    <property type="protein sequence ID" value="MBE5038240.1"/>
    <property type="molecule type" value="Genomic_DNA"/>
</dbReference>
<keyword evidence="1" id="KW-1133">Transmembrane helix</keyword>